<evidence type="ECO:0000259" key="3">
    <source>
        <dbReference type="Pfam" id="PF21447"/>
    </source>
</evidence>
<dbReference type="InterPro" id="IPR048950">
    <property type="entry name" value="Ppx_GppA_C"/>
</dbReference>
<gene>
    <name evidence="4" type="ORF">A8C75_21715</name>
</gene>
<accession>A0A1A9F3E1</accession>
<dbReference type="EMBL" id="CP015839">
    <property type="protein sequence ID" value="ANG64834.1"/>
    <property type="molecule type" value="Genomic_DNA"/>
</dbReference>
<dbReference type="Gene3D" id="3.30.420.150">
    <property type="entry name" value="Exopolyphosphatase. Domain 2"/>
    <property type="match status" value="1"/>
</dbReference>
<dbReference type="OrthoDB" id="9793035at2"/>
<feature type="domain" description="Ppx/GppA phosphatase C-terminal" evidence="3">
    <location>
        <begin position="317"/>
        <end position="490"/>
    </location>
</feature>
<dbReference type="STRING" id="1821621.A8C75_21715"/>
<evidence type="ECO:0000313" key="4">
    <source>
        <dbReference type="EMBL" id="ANG64834.1"/>
    </source>
</evidence>
<proteinExistence type="predicted"/>
<dbReference type="InterPro" id="IPR003695">
    <property type="entry name" value="Ppx_GppA_N"/>
</dbReference>
<reference evidence="4 5" key="2">
    <citation type="journal article" date="2018" name="Int. J. Syst. Evol. Microbiol.">
        <title>Marinobacterium aestuarii sp. nov., a benzene-degrading marine bacterium isolated from estuary sediment.</title>
        <authorList>
            <person name="Bae S.S."/>
            <person name="Jung J."/>
            <person name="Chung D."/>
            <person name="Baek K."/>
        </authorList>
    </citation>
    <scope>NUCLEOTIDE SEQUENCE [LARGE SCALE GENOMIC DNA]</scope>
    <source>
        <strain evidence="4 5">ST58-10</strain>
    </source>
</reference>
<dbReference type="FunFam" id="3.30.420.150:FF:000001">
    <property type="entry name" value="Guanosine-5'-triphosphate,3'-diphosphate pyrophosphatase"/>
    <property type="match status" value="1"/>
</dbReference>
<organism evidence="4 5">
    <name type="scientific">Marinobacterium aestuarii</name>
    <dbReference type="NCBI Taxonomy" id="1821621"/>
    <lineage>
        <taxon>Bacteria</taxon>
        <taxon>Pseudomonadati</taxon>
        <taxon>Pseudomonadota</taxon>
        <taxon>Gammaproteobacteria</taxon>
        <taxon>Oceanospirillales</taxon>
        <taxon>Oceanospirillaceae</taxon>
        <taxon>Marinobacterium</taxon>
    </lineage>
</organism>
<reference evidence="5" key="1">
    <citation type="submission" date="2016-05" db="EMBL/GenBank/DDBJ databases">
        <authorList>
            <person name="Baek K."/>
            <person name="Yang S.-J."/>
        </authorList>
    </citation>
    <scope>NUCLEOTIDE SEQUENCE [LARGE SCALE GENOMIC DNA]</scope>
    <source>
        <strain evidence="5">ST58-10</strain>
    </source>
</reference>
<dbReference type="SUPFAM" id="SSF109604">
    <property type="entry name" value="HD-domain/PDEase-like"/>
    <property type="match status" value="1"/>
</dbReference>
<protein>
    <submittedName>
        <fullName evidence="4">Exopolyphosphatase</fullName>
    </submittedName>
</protein>
<dbReference type="InterPro" id="IPR030673">
    <property type="entry name" value="PyroPPase_GppA_Ppx"/>
</dbReference>
<evidence type="ECO:0000256" key="1">
    <source>
        <dbReference type="ARBA" id="ARBA00022801"/>
    </source>
</evidence>
<dbReference type="RefSeq" id="WP_067386489.1">
    <property type="nucleotide sequence ID" value="NZ_CP015839.1"/>
</dbReference>
<dbReference type="InterPro" id="IPR050273">
    <property type="entry name" value="GppA/Ppx_hydrolase"/>
</dbReference>
<dbReference type="PANTHER" id="PTHR30005:SF14">
    <property type="entry name" value="EXOPOLYPHOSPHATASE"/>
    <property type="match status" value="1"/>
</dbReference>
<dbReference type="FunFam" id="3.30.420.40:FF:000023">
    <property type="entry name" value="Guanosine-5'-triphosphate,3'-diphosphate pyrophosphatase"/>
    <property type="match status" value="1"/>
</dbReference>
<dbReference type="InterPro" id="IPR043129">
    <property type="entry name" value="ATPase_NBD"/>
</dbReference>
<evidence type="ECO:0000259" key="2">
    <source>
        <dbReference type="Pfam" id="PF02541"/>
    </source>
</evidence>
<dbReference type="GO" id="GO:0006798">
    <property type="term" value="P:polyphosphate catabolic process"/>
    <property type="evidence" value="ECO:0007669"/>
    <property type="project" value="TreeGrafter"/>
</dbReference>
<dbReference type="Pfam" id="PF02541">
    <property type="entry name" value="Ppx-GppA"/>
    <property type="match status" value="1"/>
</dbReference>
<dbReference type="PANTHER" id="PTHR30005">
    <property type="entry name" value="EXOPOLYPHOSPHATASE"/>
    <property type="match status" value="1"/>
</dbReference>
<dbReference type="SUPFAM" id="SSF53067">
    <property type="entry name" value="Actin-like ATPase domain"/>
    <property type="match status" value="2"/>
</dbReference>
<feature type="domain" description="Ppx/GppA phosphatase N-terminal" evidence="2">
    <location>
        <begin position="33"/>
        <end position="310"/>
    </location>
</feature>
<sequence length="504" mass="56602">MNDTSPLSATATPPSLLAAIDLGSNSFHMVVAQLIDGEIKLQDVMSEKVQLAAGLDADKLLSEEAQQRGLECLARFAQRVSDLPRKAIRIVATNALREAVNSREFLERAEDIMQTSLEIIPGREEARLIYLGVCQTRPPQDGMRLVIDIGGGSTELVLGEKFQPRALESLEMGCVSFTQRYFPDGQISKAAFQKATYAALRELMSIQKRYRRLGWSNCVGSSGTIKAIRNACISLGLTEEHITARALDQLRQKILGYRHVDEITEVKAERRALLPAGLAILCAAFDSLGIREMACSEGALREGLLFEMAGRLQHEDIRERSISMLMRRYHVDRHQAERVERSALQALGQVSDSWGLNDPQHAQMLRWAAHTHEIGRAISHAQYHKHSAYLLQNSDIAGFTNLDRQQLALLARSHRRKFPKDDFKQLPDSRQQACRRLAVLLRLASLLHRNRSHVKMPPLQLTVDNKQLSLRFPAGWLEQQPLTQADLEQEAEYLKSLGLKLQVS</sequence>
<dbReference type="Gene3D" id="3.30.420.40">
    <property type="match status" value="1"/>
</dbReference>
<dbReference type="GO" id="GO:0004309">
    <property type="term" value="F:exopolyphosphatase activity"/>
    <property type="evidence" value="ECO:0007669"/>
    <property type="project" value="TreeGrafter"/>
</dbReference>
<evidence type="ECO:0000313" key="5">
    <source>
        <dbReference type="Proteomes" id="UP000078070"/>
    </source>
</evidence>
<name>A0A1A9F3E1_9GAMM</name>
<dbReference type="Pfam" id="PF21447">
    <property type="entry name" value="Ppx-GppA_III"/>
    <property type="match status" value="1"/>
</dbReference>
<keyword evidence="1" id="KW-0378">Hydrolase</keyword>
<dbReference type="Gene3D" id="1.10.3210.10">
    <property type="entry name" value="Hypothetical protein af1432"/>
    <property type="match status" value="1"/>
</dbReference>
<dbReference type="Proteomes" id="UP000078070">
    <property type="component" value="Chromosome"/>
</dbReference>
<dbReference type="PIRSF" id="PIRSF001267">
    <property type="entry name" value="Pyrophosphatase_GppA_Ppx"/>
    <property type="match status" value="1"/>
</dbReference>
<dbReference type="KEGG" id="mars:A8C75_21715"/>
<dbReference type="CDD" id="cd24053">
    <property type="entry name" value="ASKHA_NBD_EcPPX-GppA-like"/>
    <property type="match status" value="1"/>
</dbReference>
<keyword evidence="5" id="KW-1185">Reference proteome</keyword>
<dbReference type="AlphaFoldDB" id="A0A1A9F3E1"/>